<evidence type="ECO:0000256" key="2">
    <source>
        <dbReference type="ARBA" id="ARBA00008017"/>
    </source>
</evidence>
<dbReference type="Proteomes" id="UP000011750">
    <property type="component" value="Chromosome A02"/>
</dbReference>
<evidence type="ECO:0000313" key="15">
    <source>
        <dbReference type="Proteomes" id="UP000011750"/>
    </source>
</evidence>
<dbReference type="InterPro" id="IPR016688">
    <property type="entry name" value="MscS-like_plants/fungi"/>
</dbReference>
<dbReference type="AlphaFoldDB" id="A0A3P6AA96"/>
<dbReference type="Proteomes" id="UP000694005">
    <property type="component" value="Chromosome A02"/>
</dbReference>
<reference evidence="15" key="1">
    <citation type="journal article" date="2011" name="Nat. Genet.">
        <title>The genome of the mesopolyploid crop species Brassica rapa.</title>
        <authorList>
            <consortium name="Brassica rapa Genome Sequencing Project Consortium"/>
            <person name="Wang X."/>
            <person name="Wang H."/>
            <person name="Wang J."/>
            <person name="Sun R."/>
            <person name="Wu J."/>
            <person name="Liu S."/>
            <person name="Bai Y."/>
            <person name="Mun J.H."/>
            <person name="Bancroft I."/>
            <person name="Cheng F."/>
            <person name="Huang S."/>
            <person name="Li X."/>
            <person name="Hua W."/>
            <person name="Wang J."/>
            <person name="Wang X."/>
            <person name="Freeling M."/>
            <person name="Pires J.C."/>
            <person name="Paterson A.H."/>
            <person name="Chalhoub B."/>
            <person name="Wang B."/>
            <person name="Hayward A."/>
            <person name="Sharpe A.G."/>
            <person name="Park B.S."/>
            <person name="Weisshaar B."/>
            <person name="Liu B."/>
            <person name="Li B."/>
            <person name="Liu B."/>
            <person name="Tong C."/>
            <person name="Song C."/>
            <person name="Duran C."/>
            <person name="Peng C."/>
            <person name="Geng C."/>
            <person name="Koh C."/>
            <person name="Lin C."/>
            <person name="Edwards D."/>
            <person name="Mu D."/>
            <person name="Shen D."/>
            <person name="Soumpourou E."/>
            <person name="Li F."/>
            <person name="Fraser F."/>
            <person name="Conant G."/>
            <person name="Lassalle G."/>
            <person name="King G.J."/>
            <person name="Bonnema G."/>
            <person name="Tang H."/>
            <person name="Wang H."/>
            <person name="Belcram H."/>
            <person name="Zhou H."/>
            <person name="Hirakawa H."/>
            <person name="Abe H."/>
            <person name="Guo H."/>
            <person name="Wang H."/>
            <person name="Jin H."/>
            <person name="Parkin I.A."/>
            <person name="Batley J."/>
            <person name="Kim J.S."/>
            <person name="Just J."/>
            <person name="Li J."/>
            <person name="Xu J."/>
            <person name="Deng J."/>
            <person name="Kim J.A."/>
            <person name="Li J."/>
            <person name="Yu J."/>
            <person name="Meng J."/>
            <person name="Wang J."/>
            <person name="Min J."/>
            <person name="Poulain J."/>
            <person name="Wang J."/>
            <person name="Hatakeyama K."/>
            <person name="Wu K."/>
            <person name="Wang L."/>
            <person name="Fang L."/>
            <person name="Trick M."/>
            <person name="Links M.G."/>
            <person name="Zhao M."/>
            <person name="Jin M."/>
            <person name="Ramchiary N."/>
            <person name="Drou N."/>
            <person name="Berkman P.J."/>
            <person name="Cai Q."/>
            <person name="Huang Q."/>
            <person name="Li R."/>
            <person name="Tabata S."/>
            <person name="Cheng S."/>
            <person name="Zhang S."/>
            <person name="Zhang S."/>
            <person name="Huang S."/>
            <person name="Sato S."/>
            <person name="Sun S."/>
            <person name="Kwon S.J."/>
            <person name="Choi S.R."/>
            <person name="Lee T.H."/>
            <person name="Fan W."/>
            <person name="Zhao X."/>
            <person name="Tan X."/>
            <person name="Xu X."/>
            <person name="Wang Y."/>
            <person name="Qiu Y."/>
            <person name="Yin Y."/>
            <person name="Li Y."/>
            <person name="Du Y."/>
            <person name="Liao Y."/>
            <person name="Lim Y."/>
            <person name="Narusaka Y."/>
            <person name="Wang Y."/>
            <person name="Wang Z."/>
            <person name="Li Z."/>
            <person name="Wang Z."/>
            <person name="Xiong Z."/>
            <person name="Zhang Z."/>
        </authorList>
    </citation>
    <scope>NUCLEOTIDE SEQUENCE [LARGE SCALE GENOMIC DNA]</scope>
    <source>
        <strain evidence="15">cv. Chiifu-401-42</strain>
    </source>
</reference>
<dbReference type="OMA" id="CEIDGIH"/>
<evidence type="ECO:0000256" key="6">
    <source>
        <dbReference type="ARBA" id="ARBA00023065"/>
    </source>
</evidence>
<dbReference type="Pfam" id="PF00924">
    <property type="entry name" value="MS_channel_2nd"/>
    <property type="match status" value="1"/>
</dbReference>
<comment type="subcellular location">
    <subcellularLocation>
        <location evidence="1">Membrane</location>
        <topology evidence="1">Multi-pass membrane protein</topology>
    </subcellularLocation>
</comment>
<protein>
    <recommendedName>
        <fullName evidence="11">Mechanosensitive ion channel MscS domain-containing protein</fullName>
    </recommendedName>
</protein>
<dbReference type="SMR" id="A0A3P6AA96"/>
<evidence type="ECO:0000256" key="5">
    <source>
        <dbReference type="ARBA" id="ARBA00022989"/>
    </source>
</evidence>
<evidence type="ECO:0000313" key="13">
    <source>
        <dbReference type="EMBL" id="VDC89262.1"/>
    </source>
</evidence>
<evidence type="ECO:0000256" key="4">
    <source>
        <dbReference type="ARBA" id="ARBA00022692"/>
    </source>
</evidence>
<dbReference type="Gramene" id="A02p27920.2_BraZ1">
    <property type="protein sequence ID" value="A02p27920.2_BraZ1.CDS"/>
    <property type="gene ID" value="A02g27920.2_BraZ1"/>
</dbReference>
<feature type="domain" description="Mechanosensitive ion channel MscS" evidence="11">
    <location>
        <begin position="49"/>
        <end position="109"/>
    </location>
</feature>
<reference evidence="13" key="3">
    <citation type="submission" date="2018-11" db="EMBL/GenBank/DDBJ databases">
        <authorList>
            <consortium name="Genoscope - CEA"/>
            <person name="William W."/>
        </authorList>
    </citation>
    <scope>NUCLEOTIDE SEQUENCE</scope>
</reference>
<dbReference type="PANTHER" id="PTHR31618">
    <property type="entry name" value="MECHANOSENSITIVE ION CHANNEL PROTEIN 5"/>
    <property type="match status" value="1"/>
</dbReference>
<dbReference type="EnsemblPlants" id="Bra008372.1">
    <property type="protein sequence ID" value="Bra008372.1-P"/>
    <property type="gene ID" value="Bra008372"/>
</dbReference>
<accession>M4CVX5</accession>
<dbReference type="GO" id="GO:0008381">
    <property type="term" value="F:mechanosensitive monoatomic ion channel activity"/>
    <property type="evidence" value="ECO:0007669"/>
    <property type="project" value="UniProtKB-ARBA"/>
</dbReference>
<dbReference type="GO" id="GO:0005886">
    <property type="term" value="C:plasma membrane"/>
    <property type="evidence" value="ECO:0007669"/>
    <property type="project" value="UniProtKB-ARBA"/>
</dbReference>
<keyword evidence="4 10" id="KW-0812">Transmembrane</keyword>
<dbReference type="eggNOG" id="KOG4629">
    <property type="taxonomic scope" value="Eukaryota"/>
</dbReference>
<sequence>MVNIVVGIIILLVWLIILGITSTKFLVGMSLQVVVVAFIFGNMFNTVFKSIIYLCVIHPLDVGDRCEIDGIHMVVEVLNILTTVFLRFDNQKVVYPNSLLWTKSIGNYYRSPEMAPMIVFKDMESLNSARIAVWPTHRMNHQDMGERWARKSQLVEEIAKICRVLDIKYRLYPLDINVKTMTSPTSLPVSDRLPPHWSGPASGSK</sequence>
<keyword evidence="6" id="KW-0406">Ion transport</keyword>
<evidence type="ECO:0000256" key="9">
    <source>
        <dbReference type="SAM" id="MobiDB-lite"/>
    </source>
</evidence>
<dbReference type="Gene3D" id="2.30.30.60">
    <property type="match status" value="1"/>
</dbReference>
<keyword evidence="7 10" id="KW-0472">Membrane</keyword>
<dbReference type="FunFam" id="2.30.30.60:FF:000003">
    <property type="entry name" value="Predicted mechanosensitive ion channel"/>
    <property type="match status" value="1"/>
</dbReference>
<proteinExistence type="inferred from homology"/>
<evidence type="ECO:0000313" key="12">
    <source>
        <dbReference type="EMBL" id="CAG7893840.1"/>
    </source>
</evidence>
<reference evidence="14" key="4">
    <citation type="submission" date="2023-03" db="UniProtKB">
        <authorList>
            <consortium name="EnsemblPlants"/>
        </authorList>
    </citation>
    <scope>IDENTIFICATION</scope>
    <source>
        <strain evidence="14">cv. Chiifu-401-42</strain>
    </source>
</reference>
<name>A0A3P6AA96_BRACM</name>
<evidence type="ECO:0000259" key="11">
    <source>
        <dbReference type="Pfam" id="PF00924"/>
    </source>
</evidence>
<dbReference type="GO" id="GO:0050982">
    <property type="term" value="P:detection of mechanical stimulus"/>
    <property type="evidence" value="ECO:0007669"/>
    <property type="project" value="UniProtKB-ARBA"/>
</dbReference>
<feature type="transmembrane region" description="Helical" evidence="10">
    <location>
        <begin position="29"/>
        <end position="48"/>
    </location>
</feature>
<evidence type="ECO:0000256" key="7">
    <source>
        <dbReference type="ARBA" id="ARBA00023136"/>
    </source>
</evidence>
<dbReference type="EMBL" id="LR031573">
    <property type="protein sequence ID" value="VDC89262.1"/>
    <property type="molecule type" value="Genomic_DNA"/>
</dbReference>
<reference evidence="15" key="2">
    <citation type="journal article" date="2018" name="Hortic Res">
        <title>Improved Brassica rapa reference genome by single-molecule sequencing and chromosome conformation capture technologies.</title>
        <authorList>
            <person name="Zhang L."/>
            <person name="Cai X."/>
            <person name="Wu J."/>
            <person name="Liu M."/>
            <person name="Grob S."/>
            <person name="Cheng F."/>
            <person name="Liang J."/>
            <person name="Cai C."/>
            <person name="Liu Z."/>
            <person name="Liu B."/>
            <person name="Wang F."/>
            <person name="Li S."/>
            <person name="Liu F."/>
            <person name="Li X."/>
            <person name="Cheng L."/>
            <person name="Yang W."/>
            <person name="Li M.H."/>
            <person name="Grossniklaus U."/>
            <person name="Zheng H."/>
            <person name="Wang X."/>
        </authorList>
    </citation>
    <scope>NUCLEOTIDE SEQUENCE [LARGE SCALE GENOMIC DNA]</scope>
    <source>
        <strain evidence="15">cv. Chiifu-401-42</strain>
    </source>
</reference>
<dbReference type="EMBL" id="LS974618">
    <property type="protein sequence ID" value="CAG7893840.1"/>
    <property type="molecule type" value="Genomic_DNA"/>
</dbReference>
<gene>
    <name evidence="13" type="ORF">BRAA02T07232Z</name>
    <name evidence="12" type="ORF">BRAPAZ1V2_A02P27920.2</name>
</gene>
<dbReference type="InterPro" id="IPR006685">
    <property type="entry name" value="MscS_channel_2nd"/>
</dbReference>
<organism evidence="13">
    <name type="scientific">Brassica campestris</name>
    <name type="common">Field mustard</name>
    <dbReference type="NCBI Taxonomy" id="3711"/>
    <lineage>
        <taxon>Eukaryota</taxon>
        <taxon>Viridiplantae</taxon>
        <taxon>Streptophyta</taxon>
        <taxon>Embryophyta</taxon>
        <taxon>Tracheophyta</taxon>
        <taxon>Spermatophyta</taxon>
        <taxon>Magnoliopsida</taxon>
        <taxon>eudicotyledons</taxon>
        <taxon>Gunneridae</taxon>
        <taxon>Pentapetalae</taxon>
        <taxon>rosids</taxon>
        <taxon>malvids</taxon>
        <taxon>Brassicales</taxon>
        <taxon>Brassicaceae</taxon>
        <taxon>Brassiceae</taxon>
        <taxon>Brassica</taxon>
    </lineage>
</organism>
<keyword evidence="15" id="KW-1185">Reference proteome</keyword>
<dbReference type="HOGENOM" id="CLU_050148_0_0_1"/>
<accession>A0A3P6AA96</accession>
<evidence type="ECO:0000313" key="14">
    <source>
        <dbReference type="EnsemblPlants" id="Bra008372.1-P"/>
    </source>
</evidence>
<dbReference type="InterPro" id="IPR023408">
    <property type="entry name" value="MscS_beta-dom_sf"/>
</dbReference>
<dbReference type="InterPro" id="IPR010920">
    <property type="entry name" value="LSM_dom_sf"/>
</dbReference>
<comment type="similarity">
    <text evidence="2">Belongs to the MscS (TC 1.A.23) family.</text>
</comment>
<keyword evidence="5 10" id="KW-1133">Transmembrane helix</keyword>
<evidence type="ECO:0000256" key="1">
    <source>
        <dbReference type="ARBA" id="ARBA00004141"/>
    </source>
</evidence>
<dbReference type="PANTHER" id="PTHR31618:SF1">
    <property type="entry name" value="EF-HAND DOMAIN-CONTAINING PROTEIN"/>
    <property type="match status" value="1"/>
</dbReference>
<evidence type="ECO:0000256" key="10">
    <source>
        <dbReference type="SAM" id="Phobius"/>
    </source>
</evidence>
<feature type="region of interest" description="Disordered" evidence="9">
    <location>
        <begin position="185"/>
        <end position="205"/>
    </location>
</feature>
<dbReference type="STRING" id="51351.M4CVX5"/>
<dbReference type="SUPFAM" id="SSF50182">
    <property type="entry name" value="Sm-like ribonucleoproteins"/>
    <property type="match status" value="1"/>
</dbReference>
<dbReference type="Gramene" id="Bra008372.1">
    <property type="protein sequence ID" value="Bra008372.1-P"/>
    <property type="gene ID" value="Bra008372"/>
</dbReference>
<keyword evidence="3" id="KW-0813">Transport</keyword>
<keyword evidence="8" id="KW-0407">Ion channel</keyword>
<evidence type="ECO:0000256" key="3">
    <source>
        <dbReference type="ARBA" id="ARBA00022448"/>
    </source>
</evidence>
<evidence type="ECO:0000256" key="8">
    <source>
        <dbReference type="ARBA" id="ARBA00023303"/>
    </source>
</evidence>